<organism evidence="1 2">
    <name type="scientific">Helianthus annuus</name>
    <name type="common">Common sunflower</name>
    <dbReference type="NCBI Taxonomy" id="4232"/>
    <lineage>
        <taxon>Eukaryota</taxon>
        <taxon>Viridiplantae</taxon>
        <taxon>Streptophyta</taxon>
        <taxon>Embryophyta</taxon>
        <taxon>Tracheophyta</taxon>
        <taxon>Spermatophyta</taxon>
        <taxon>Magnoliopsida</taxon>
        <taxon>eudicotyledons</taxon>
        <taxon>Gunneridae</taxon>
        <taxon>Pentapetalae</taxon>
        <taxon>asterids</taxon>
        <taxon>campanulids</taxon>
        <taxon>Asterales</taxon>
        <taxon>Asteraceae</taxon>
        <taxon>Asteroideae</taxon>
        <taxon>Heliantheae alliance</taxon>
        <taxon>Heliantheae</taxon>
        <taxon>Helianthus</taxon>
    </lineage>
</organism>
<reference evidence="1" key="1">
    <citation type="journal article" date="2017" name="Nature">
        <title>The sunflower genome provides insights into oil metabolism, flowering and Asterid evolution.</title>
        <authorList>
            <person name="Badouin H."/>
            <person name="Gouzy J."/>
            <person name="Grassa C.J."/>
            <person name="Murat F."/>
            <person name="Staton S.E."/>
            <person name="Cottret L."/>
            <person name="Lelandais-Briere C."/>
            <person name="Owens G.L."/>
            <person name="Carrere S."/>
            <person name="Mayjonade B."/>
            <person name="Legrand L."/>
            <person name="Gill N."/>
            <person name="Kane N.C."/>
            <person name="Bowers J.E."/>
            <person name="Hubner S."/>
            <person name="Bellec A."/>
            <person name="Berard A."/>
            <person name="Berges H."/>
            <person name="Blanchet N."/>
            <person name="Boniface M.C."/>
            <person name="Brunel D."/>
            <person name="Catrice O."/>
            <person name="Chaidir N."/>
            <person name="Claudel C."/>
            <person name="Donnadieu C."/>
            <person name="Faraut T."/>
            <person name="Fievet G."/>
            <person name="Helmstetter N."/>
            <person name="King M."/>
            <person name="Knapp S.J."/>
            <person name="Lai Z."/>
            <person name="Le Paslier M.C."/>
            <person name="Lippi Y."/>
            <person name="Lorenzon L."/>
            <person name="Mandel J.R."/>
            <person name="Marage G."/>
            <person name="Marchand G."/>
            <person name="Marquand E."/>
            <person name="Bret-Mestries E."/>
            <person name="Morien E."/>
            <person name="Nambeesan S."/>
            <person name="Nguyen T."/>
            <person name="Pegot-Espagnet P."/>
            <person name="Pouilly N."/>
            <person name="Raftis F."/>
            <person name="Sallet E."/>
            <person name="Schiex T."/>
            <person name="Thomas J."/>
            <person name="Vandecasteele C."/>
            <person name="Vares D."/>
            <person name="Vear F."/>
            <person name="Vautrin S."/>
            <person name="Crespi M."/>
            <person name="Mangin B."/>
            <person name="Burke J.M."/>
            <person name="Salse J."/>
            <person name="Munos S."/>
            <person name="Vincourt P."/>
            <person name="Rieseberg L.H."/>
            <person name="Langlade N.B."/>
        </authorList>
    </citation>
    <scope>NUCLEOTIDE SEQUENCE</scope>
    <source>
        <tissue evidence="1">Leaves</tissue>
    </source>
</reference>
<protein>
    <submittedName>
        <fullName evidence="1">Uncharacterized protein</fullName>
    </submittedName>
</protein>
<keyword evidence="2" id="KW-1185">Reference proteome</keyword>
<dbReference type="AlphaFoldDB" id="A0A9K3HBM3"/>
<proteinExistence type="predicted"/>
<comment type="caution">
    <text evidence="1">The sequence shown here is derived from an EMBL/GenBank/DDBJ whole genome shotgun (WGS) entry which is preliminary data.</text>
</comment>
<evidence type="ECO:0000313" key="1">
    <source>
        <dbReference type="EMBL" id="KAF5772524.1"/>
    </source>
</evidence>
<reference evidence="1" key="2">
    <citation type="submission" date="2020-06" db="EMBL/GenBank/DDBJ databases">
        <title>Helianthus annuus Genome sequencing and assembly Release 2.</title>
        <authorList>
            <person name="Gouzy J."/>
            <person name="Langlade N."/>
            <person name="Munos S."/>
        </authorList>
    </citation>
    <scope>NUCLEOTIDE SEQUENCE</scope>
    <source>
        <tissue evidence="1">Leaves</tissue>
    </source>
</reference>
<dbReference type="EMBL" id="MNCJ02000328">
    <property type="protein sequence ID" value="KAF5772524.1"/>
    <property type="molecule type" value="Genomic_DNA"/>
</dbReference>
<accession>A0A9K3HBM3</accession>
<dbReference type="Gramene" id="mRNA:HanXRQr2_Chr13g0578011">
    <property type="protein sequence ID" value="mRNA:HanXRQr2_Chr13g0578011"/>
    <property type="gene ID" value="HanXRQr2_Chr13g0578011"/>
</dbReference>
<sequence>MHGLQSHLHPTQYLLQQAFAPCRHTILMPLGITQSSKHLKLKVTSRSCKASLGHSFKKKLSCPM</sequence>
<name>A0A9K3HBM3_HELAN</name>
<gene>
    <name evidence="1" type="ORF">HanXRQr2_Chr13g0578011</name>
</gene>
<evidence type="ECO:0000313" key="2">
    <source>
        <dbReference type="Proteomes" id="UP000215914"/>
    </source>
</evidence>
<dbReference type="Proteomes" id="UP000215914">
    <property type="component" value="Unassembled WGS sequence"/>
</dbReference>